<feature type="region of interest" description="Disordered" evidence="1">
    <location>
        <begin position="1"/>
        <end position="39"/>
    </location>
</feature>
<feature type="compositionally biased region" description="Basic and acidic residues" evidence="1">
    <location>
        <begin position="99"/>
        <end position="115"/>
    </location>
</feature>
<dbReference type="AlphaFoldDB" id="A0A3E2W629"/>
<reference evidence="2 3" key="1">
    <citation type="submission" date="2018-08" db="EMBL/GenBank/DDBJ databases">
        <title>A genome reference for cultivated species of the human gut microbiota.</title>
        <authorList>
            <person name="Zou Y."/>
            <person name="Xue W."/>
            <person name="Luo G."/>
        </authorList>
    </citation>
    <scope>NUCLEOTIDE SEQUENCE [LARGE SCALE GENOMIC DNA]</scope>
    <source>
        <strain evidence="2 3">AM37-13AC</strain>
    </source>
</reference>
<feature type="region of interest" description="Disordered" evidence="1">
    <location>
        <begin position="85"/>
        <end position="115"/>
    </location>
</feature>
<dbReference type="Proteomes" id="UP000260733">
    <property type="component" value="Unassembled WGS sequence"/>
</dbReference>
<sequence>MFQNKFPQKIESGRPEIELPKMEKPEKIENGTGGLTEWKPNEDSIKKALEYFVERKVTKTSTTEKTIEIKQPIAIRMDMILPRKGGEWTDKPGNSDWVPNRDEIPKDRHGTNPEHKTWDEILNEYGIESIPFVDGYPDFSEVSRGQVKIDDFTEDRGANFAQADEKLAEQRGCTPQEVKAWREAHGYTWHECEDCKTMQKVPTEVHGNVSHSGGISVYKSQHADT</sequence>
<proteinExistence type="predicted"/>
<protein>
    <recommendedName>
        <fullName evidence="4">HNH endonuclease</fullName>
    </recommendedName>
</protein>
<gene>
    <name evidence="2" type="ORF">DW855_06840</name>
</gene>
<evidence type="ECO:0000256" key="1">
    <source>
        <dbReference type="SAM" id="MobiDB-lite"/>
    </source>
</evidence>
<accession>A0A3E2W629</accession>
<dbReference type="RefSeq" id="WP_117554096.1">
    <property type="nucleotide sequence ID" value="NZ_QVFB01000009.1"/>
</dbReference>
<evidence type="ECO:0000313" key="2">
    <source>
        <dbReference type="EMBL" id="RGC19409.1"/>
    </source>
</evidence>
<name>A0A3E2W629_9FIRM</name>
<comment type="caution">
    <text evidence="2">The sequence shown here is derived from an EMBL/GenBank/DDBJ whole genome shotgun (WGS) entry which is preliminary data.</text>
</comment>
<evidence type="ECO:0008006" key="4">
    <source>
        <dbReference type="Google" id="ProtNLM"/>
    </source>
</evidence>
<dbReference type="EMBL" id="QVFB01000009">
    <property type="protein sequence ID" value="RGC19409.1"/>
    <property type="molecule type" value="Genomic_DNA"/>
</dbReference>
<feature type="region of interest" description="Disordered" evidence="1">
    <location>
        <begin position="206"/>
        <end position="225"/>
    </location>
</feature>
<feature type="compositionally biased region" description="Basic and acidic residues" evidence="1">
    <location>
        <begin position="11"/>
        <end position="29"/>
    </location>
</feature>
<organism evidence="2 3">
    <name type="scientific">Faecalibacterium prausnitzii</name>
    <dbReference type="NCBI Taxonomy" id="853"/>
    <lineage>
        <taxon>Bacteria</taxon>
        <taxon>Bacillati</taxon>
        <taxon>Bacillota</taxon>
        <taxon>Clostridia</taxon>
        <taxon>Eubacteriales</taxon>
        <taxon>Oscillospiraceae</taxon>
        <taxon>Faecalibacterium</taxon>
    </lineage>
</organism>
<evidence type="ECO:0000313" key="3">
    <source>
        <dbReference type="Proteomes" id="UP000260733"/>
    </source>
</evidence>
<dbReference type="Pfam" id="PF12639">
    <property type="entry name" value="Colicin-DNase"/>
    <property type="match status" value="1"/>
</dbReference>